<keyword evidence="6 9" id="KW-1133">Transmembrane helix</keyword>
<dbReference type="GO" id="GO:0005886">
    <property type="term" value="C:plasma membrane"/>
    <property type="evidence" value="ECO:0007669"/>
    <property type="project" value="UniProtKB-SubCell"/>
</dbReference>
<dbReference type="InterPro" id="IPR003369">
    <property type="entry name" value="TatA/B/E"/>
</dbReference>
<dbReference type="Pfam" id="PF02416">
    <property type="entry name" value="TatA_B_E"/>
    <property type="match status" value="1"/>
</dbReference>
<name>A0A5J4R858_9ZZZZ</name>
<keyword evidence="3" id="KW-1003">Cell membrane</keyword>
<gene>
    <name evidence="10" type="ORF">EZS27_021347</name>
</gene>
<evidence type="ECO:0000256" key="2">
    <source>
        <dbReference type="ARBA" id="ARBA00022448"/>
    </source>
</evidence>
<protein>
    <recommendedName>
        <fullName evidence="11">Sec-independent protein translocase protein TatA</fullName>
    </recommendedName>
</protein>
<evidence type="ECO:0000256" key="5">
    <source>
        <dbReference type="ARBA" id="ARBA00022927"/>
    </source>
</evidence>
<organism evidence="10">
    <name type="scientific">termite gut metagenome</name>
    <dbReference type="NCBI Taxonomy" id="433724"/>
    <lineage>
        <taxon>unclassified sequences</taxon>
        <taxon>metagenomes</taxon>
        <taxon>organismal metagenomes</taxon>
    </lineage>
</organism>
<evidence type="ECO:0000256" key="9">
    <source>
        <dbReference type="SAM" id="Phobius"/>
    </source>
</evidence>
<evidence type="ECO:0000256" key="8">
    <source>
        <dbReference type="ARBA" id="ARBA00023136"/>
    </source>
</evidence>
<dbReference type="PANTHER" id="PTHR42982:SF1">
    <property type="entry name" value="SEC-INDEPENDENT PROTEIN TRANSLOCASE PROTEIN TATA"/>
    <property type="match status" value="1"/>
</dbReference>
<keyword evidence="2" id="KW-0813">Transport</keyword>
<keyword evidence="8 9" id="KW-0472">Membrane</keyword>
<reference evidence="10" key="1">
    <citation type="submission" date="2019-03" db="EMBL/GenBank/DDBJ databases">
        <title>Single cell metagenomics reveals metabolic interactions within the superorganism composed of flagellate Streblomastix strix and complex community of Bacteroidetes bacteria on its surface.</title>
        <authorList>
            <person name="Treitli S.C."/>
            <person name="Kolisko M."/>
            <person name="Husnik F."/>
            <person name="Keeling P."/>
            <person name="Hampl V."/>
        </authorList>
    </citation>
    <scope>NUCLEOTIDE SEQUENCE</scope>
    <source>
        <strain evidence="10">STM</strain>
    </source>
</reference>
<evidence type="ECO:0000256" key="1">
    <source>
        <dbReference type="ARBA" id="ARBA00004162"/>
    </source>
</evidence>
<dbReference type="GO" id="GO:0043953">
    <property type="term" value="P:protein transport by the Tat complex"/>
    <property type="evidence" value="ECO:0007669"/>
    <property type="project" value="InterPro"/>
</dbReference>
<dbReference type="HAMAP" id="MF_00236">
    <property type="entry name" value="TatA_E"/>
    <property type="match status" value="1"/>
</dbReference>
<dbReference type="InterPro" id="IPR006312">
    <property type="entry name" value="TatA/E"/>
</dbReference>
<sequence length="88" mass="10116">NRDWKSYLLCKLVKEKLNNYFYNRRRMNTLSFLNLGAGEIIILALVVLLLFGGKKIPELMKGLGKGIKNFKEGVKGIEDDIKDNNKKD</sequence>
<keyword evidence="4 9" id="KW-0812">Transmembrane</keyword>
<dbReference type="AlphaFoldDB" id="A0A5J4R858"/>
<dbReference type="Gene3D" id="1.20.5.3310">
    <property type="match status" value="1"/>
</dbReference>
<dbReference type="NCBIfam" id="TIGR01411">
    <property type="entry name" value="tatAE"/>
    <property type="match status" value="1"/>
</dbReference>
<comment type="subcellular location">
    <subcellularLocation>
        <location evidence="1">Cell membrane</location>
        <topology evidence="1">Single-pass membrane protein</topology>
    </subcellularLocation>
</comment>
<feature type="transmembrane region" description="Helical" evidence="9">
    <location>
        <begin position="30"/>
        <end position="51"/>
    </location>
</feature>
<keyword evidence="7" id="KW-0811">Translocation</keyword>
<dbReference type="PANTHER" id="PTHR42982">
    <property type="entry name" value="SEC-INDEPENDENT PROTEIN TRANSLOCASE PROTEIN TATA"/>
    <property type="match status" value="1"/>
</dbReference>
<evidence type="ECO:0000313" key="10">
    <source>
        <dbReference type="EMBL" id="KAA6329892.1"/>
    </source>
</evidence>
<accession>A0A5J4R858</accession>
<evidence type="ECO:0000256" key="4">
    <source>
        <dbReference type="ARBA" id="ARBA00022692"/>
    </source>
</evidence>
<comment type="caution">
    <text evidence="10">The sequence shown here is derived from an EMBL/GenBank/DDBJ whole genome shotgun (WGS) entry which is preliminary data.</text>
</comment>
<evidence type="ECO:0008006" key="11">
    <source>
        <dbReference type="Google" id="ProtNLM"/>
    </source>
</evidence>
<proteinExistence type="inferred from homology"/>
<evidence type="ECO:0000256" key="7">
    <source>
        <dbReference type="ARBA" id="ARBA00023010"/>
    </source>
</evidence>
<evidence type="ECO:0000256" key="6">
    <source>
        <dbReference type="ARBA" id="ARBA00022989"/>
    </source>
</evidence>
<feature type="non-terminal residue" evidence="10">
    <location>
        <position position="1"/>
    </location>
</feature>
<dbReference type="EMBL" id="SNRY01001580">
    <property type="protein sequence ID" value="KAA6329892.1"/>
    <property type="molecule type" value="Genomic_DNA"/>
</dbReference>
<keyword evidence="5" id="KW-0653">Protein transport</keyword>
<evidence type="ECO:0000256" key="3">
    <source>
        <dbReference type="ARBA" id="ARBA00022475"/>
    </source>
</evidence>